<name>A0A853JA66_9GAMM</name>
<evidence type="ECO:0000313" key="4">
    <source>
        <dbReference type="Proteomes" id="UP000578091"/>
    </source>
</evidence>
<dbReference type="EMBL" id="JACCKA010000030">
    <property type="protein sequence ID" value="NZA25644.1"/>
    <property type="molecule type" value="Genomic_DNA"/>
</dbReference>
<comment type="caution">
    <text evidence="3">The sequence shown here is derived from an EMBL/GenBank/DDBJ whole genome shotgun (WGS) entry which is preliminary data.</text>
</comment>
<dbReference type="GO" id="GO:0055085">
    <property type="term" value="P:transmembrane transport"/>
    <property type="evidence" value="ECO:0007669"/>
    <property type="project" value="InterPro"/>
</dbReference>
<sequence>MRIWLMLVLLALASPAFAGESPQSATLWLRAQVTIDADGRIAALEWDEVGGTGRAVVDHIDPIVRGWEFVPGMVDGVPAATRTRLTVRTLVEAEQGAILVSIDRASTGASRISMPPPIYPEAALKGRVSADVMVEVEIAADGAVTLAGASFEGSRGDAHREKFLRAVEAVVPRWKFQLEEVGGRPIATRMSVPVSFCTMSATWCEQRRRAAASRPVAPGEALALESAVRLTSDPRSGI</sequence>
<feature type="signal peptide" evidence="1">
    <location>
        <begin position="1"/>
        <end position="18"/>
    </location>
</feature>
<proteinExistence type="predicted"/>
<keyword evidence="1" id="KW-0732">Signal</keyword>
<keyword evidence="4" id="KW-1185">Reference proteome</keyword>
<feature type="chain" id="PRO_5032601353" evidence="1">
    <location>
        <begin position="19"/>
        <end position="238"/>
    </location>
</feature>
<organism evidence="3 4">
    <name type="scientific">Luteimonas salinisoli</name>
    <dbReference type="NCBI Taxonomy" id="2752307"/>
    <lineage>
        <taxon>Bacteria</taxon>
        <taxon>Pseudomonadati</taxon>
        <taxon>Pseudomonadota</taxon>
        <taxon>Gammaproteobacteria</taxon>
        <taxon>Lysobacterales</taxon>
        <taxon>Lysobacteraceae</taxon>
        <taxon>Luteimonas</taxon>
    </lineage>
</organism>
<feature type="domain" description="TonB C-terminal" evidence="2">
    <location>
        <begin position="116"/>
        <end position="196"/>
    </location>
</feature>
<gene>
    <name evidence="3" type="ORF">H0E84_04555</name>
</gene>
<accession>A0A853JA66</accession>
<protein>
    <submittedName>
        <fullName evidence="3">Energy transducer TonB</fullName>
    </submittedName>
</protein>
<dbReference type="RefSeq" id="WP_180677448.1">
    <property type="nucleotide sequence ID" value="NZ_JACCKA010000030.1"/>
</dbReference>
<evidence type="ECO:0000256" key="1">
    <source>
        <dbReference type="SAM" id="SignalP"/>
    </source>
</evidence>
<dbReference type="AlphaFoldDB" id="A0A853JA66"/>
<dbReference type="Proteomes" id="UP000578091">
    <property type="component" value="Unassembled WGS sequence"/>
</dbReference>
<dbReference type="Pfam" id="PF03544">
    <property type="entry name" value="TonB_C"/>
    <property type="match status" value="1"/>
</dbReference>
<evidence type="ECO:0000313" key="3">
    <source>
        <dbReference type="EMBL" id="NZA25644.1"/>
    </source>
</evidence>
<dbReference type="SUPFAM" id="SSF74653">
    <property type="entry name" value="TolA/TonB C-terminal domain"/>
    <property type="match status" value="1"/>
</dbReference>
<dbReference type="Gene3D" id="3.30.1150.10">
    <property type="match status" value="1"/>
</dbReference>
<evidence type="ECO:0000259" key="2">
    <source>
        <dbReference type="Pfam" id="PF03544"/>
    </source>
</evidence>
<dbReference type="InterPro" id="IPR037682">
    <property type="entry name" value="TonB_C"/>
</dbReference>
<reference evidence="3 4" key="1">
    <citation type="submission" date="2020-07" db="EMBL/GenBank/DDBJ databases">
        <title>Luteimonas sp. SJ-92.</title>
        <authorList>
            <person name="Huang X.-X."/>
            <person name="Xu L."/>
            <person name="Sun J.-Q."/>
        </authorList>
    </citation>
    <scope>NUCLEOTIDE SEQUENCE [LARGE SCALE GENOMIC DNA]</scope>
    <source>
        <strain evidence="3 4">SJ-92</strain>
    </source>
</reference>